<keyword evidence="13" id="KW-1185">Reference proteome</keyword>
<evidence type="ECO:0000256" key="3">
    <source>
        <dbReference type="ARBA" id="ARBA00022692"/>
    </source>
</evidence>
<organism evidence="12 13">
    <name type="scientific">Batrachochytrium salamandrivorans</name>
    <dbReference type="NCBI Taxonomy" id="1357716"/>
    <lineage>
        <taxon>Eukaryota</taxon>
        <taxon>Fungi</taxon>
        <taxon>Fungi incertae sedis</taxon>
        <taxon>Chytridiomycota</taxon>
        <taxon>Chytridiomycota incertae sedis</taxon>
        <taxon>Chytridiomycetes</taxon>
        <taxon>Rhizophydiales</taxon>
        <taxon>Rhizophydiales incertae sedis</taxon>
        <taxon>Batrachochytrium</taxon>
    </lineage>
</organism>
<evidence type="ECO:0000256" key="1">
    <source>
        <dbReference type="ARBA" id="ARBA00004141"/>
    </source>
</evidence>
<dbReference type="InterPro" id="IPR039859">
    <property type="entry name" value="PFA4/ZDH16/20/ERF2-like"/>
</dbReference>
<accession>A0ABQ8FA19</accession>
<keyword evidence="4 10" id="KW-1133">Transmembrane helix</keyword>
<evidence type="ECO:0000313" key="13">
    <source>
        <dbReference type="Proteomes" id="UP001648503"/>
    </source>
</evidence>
<keyword evidence="5 10" id="KW-0472">Membrane</keyword>
<comment type="subcellular location">
    <subcellularLocation>
        <location evidence="1">Membrane</location>
        <topology evidence="1">Multi-pass membrane protein</topology>
    </subcellularLocation>
</comment>
<comment type="domain">
    <text evidence="10">The DHHC domain is required for palmitoyltransferase activity.</text>
</comment>
<dbReference type="Pfam" id="PF01529">
    <property type="entry name" value="DHHC"/>
    <property type="match status" value="1"/>
</dbReference>
<comment type="caution">
    <text evidence="12">The sequence shown here is derived from an EMBL/GenBank/DDBJ whole genome shotgun (WGS) entry which is preliminary data.</text>
</comment>
<comment type="similarity">
    <text evidence="10">Belongs to the DHHC palmitoyltransferase family.</text>
</comment>
<dbReference type="InterPro" id="IPR001594">
    <property type="entry name" value="Palmitoyltrfase_DHHC"/>
</dbReference>
<feature type="transmembrane region" description="Helical" evidence="10">
    <location>
        <begin position="271"/>
        <end position="293"/>
    </location>
</feature>
<evidence type="ECO:0000256" key="10">
    <source>
        <dbReference type="RuleBase" id="RU079119"/>
    </source>
</evidence>
<dbReference type="PANTHER" id="PTHR12246">
    <property type="entry name" value="PALMITOYLTRANSFERASE ZDHHC16"/>
    <property type="match status" value="1"/>
</dbReference>
<evidence type="ECO:0000256" key="4">
    <source>
        <dbReference type="ARBA" id="ARBA00022989"/>
    </source>
</evidence>
<keyword evidence="2 10" id="KW-0808">Transferase</keyword>
<comment type="catalytic activity">
    <reaction evidence="9 10">
        <text>L-cysteinyl-[protein] + hexadecanoyl-CoA = S-hexadecanoyl-L-cysteinyl-[protein] + CoA</text>
        <dbReference type="Rhea" id="RHEA:36683"/>
        <dbReference type="Rhea" id="RHEA-COMP:10131"/>
        <dbReference type="Rhea" id="RHEA-COMP:11032"/>
        <dbReference type="ChEBI" id="CHEBI:29950"/>
        <dbReference type="ChEBI" id="CHEBI:57287"/>
        <dbReference type="ChEBI" id="CHEBI:57379"/>
        <dbReference type="ChEBI" id="CHEBI:74151"/>
        <dbReference type="EC" id="2.3.1.225"/>
    </reaction>
</comment>
<keyword evidence="7" id="KW-0449">Lipoprotein</keyword>
<feature type="transmembrane region" description="Helical" evidence="10">
    <location>
        <begin position="232"/>
        <end position="256"/>
    </location>
</feature>
<sequence>MASLRRNVIKAVGIMPVLFMFALIAWSWFAFVFHICLAKFTAFAAGALIDLILVVTDGVALLLFHTQLVLFVVSFYRTVVTNPGSPSKAQLDAYTESLIDAVPPLLPISRRYHGGAQEEAEILVGDSHPNKGNIFHMKSASSPSGPTASGSVSIQSMDLHSENVDAEQGREDRPVFSTVEVKKNGEQRYCTKCDILKPDRCHHCSICERCILKMDHHCPWVNNCIGFFNYKYFLLFIVHGLFYCLFTFAASLLLIWRPLTPHANWEPLLDIHVILLVFFTGMFTLCLLLFASIHGYYLTNNKTTIEILGGLHKIRLGTHIVNVPPEVNIYYLGVVLNFEQVFGNNPRRWLLPIPSSIGDGYSFPLAQGQLDKLE</sequence>
<feature type="domain" description="Palmitoyltransferase DHHC" evidence="11">
    <location>
        <begin position="184"/>
        <end position="307"/>
    </location>
</feature>
<reference evidence="12 13" key="1">
    <citation type="submission" date="2021-02" db="EMBL/GenBank/DDBJ databases">
        <title>Variation within the Batrachochytrium salamandrivorans European outbreak.</title>
        <authorList>
            <person name="Kelly M."/>
            <person name="Pasmans F."/>
            <person name="Shea T.P."/>
            <person name="Munoz J.F."/>
            <person name="Carranza S."/>
            <person name="Cuomo C.A."/>
            <person name="Martel A."/>
        </authorList>
    </citation>
    <scope>NUCLEOTIDE SEQUENCE [LARGE SCALE GENOMIC DNA]</scope>
    <source>
        <strain evidence="12 13">AMFP18/2</strain>
    </source>
</reference>
<evidence type="ECO:0000259" key="11">
    <source>
        <dbReference type="Pfam" id="PF01529"/>
    </source>
</evidence>
<feature type="transmembrane region" description="Helical" evidence="10">
    <location>
        <begin position="41"/>
        <end position="64"/>
    </location>
</feature>
<evidence type="ECO:0000256" key="9">
    <source>
        <dbReference type="ARBA" id="ARBA00048048"/>
    </source>
</evidence>
<dbReference type="EMBL" id="JAFCIX010000330">
    <property type="protein sequence ID" value="KAH6594724.1"/>
    <property type="molecule type" value="Genomic_DNA"/>
</dbReference>
<feature type="transmembrane region" description="Helical" evidence="10">
    <location>
        <begin position="12"/>
        <end position="35"/>
    </location>
</feature>
<keyword evidence="8 10" id="KW-0012">Acyltransferase</keyword>
<keyword evidence="3 10" id="KW-0812">Transmembrane</keyword>
<gene>
    <name evidence="12" type="ORF">BASA50_006400</name>
</gene>
<evidence type="ECO:0000256" key="5">
    <source>
        <dbReference type="ARBA" id="ARBA00023136"/>
    </source>
</evidence>
<evidence type="ECO:0000256" key="7">
    <source>
        <dbReference type="ARBA" id="ARBA00023288"/>
    </source>
</evidence>
<evidence type="ECO:0000256" key="8">
    <source>
        <dbReference type="ARBA" id="ARBA00023315"/>
    </source>
</evidence>
<protein>
    <recommendedName>
        <fullName evidence="10">Palmitoyltransferase</fullName>
        <ecNumber evidence="10">2.3.1.225</ecNumber>
    </recommendedName>
</protein>
<dbReference type="EC" id="2.3.1.225" evidence="10"/>
<evidence type="ECO:0000256" key="6">
    <source>
        <dbReference type="ARBA" id="ARBA00023139"/>
    </source>
</evidence>
<keyword evidence="6" id="KW-0564">Palmitate</keyword>
<evidence type="ECO:0000256" key="2">
    <source>
        <dbReference type="ARBA" id="ARBA00022679"/>
    </source>
</evidence>
<evidence type="ECO:0000313" key="12">
    <source>
        <dbReference type="EMBL" id="KAH6594724.1"/>
    </source>
</evidence>
<dbReference type="PROSITE" id="PS50216">
    <property type="entry name" value="DHHC"/>
    <property type="match status" value="1"/>
</dbReference>
<name>A0ABQ8FA19_9FUNG</name>
<dbReference type="Proteomes" id="UP001648503">
    <property type="component" value="Unassembled WGS sequence"/>
</dbReference>
<proteinExistence type="inferred from homology"/>